<evidence type="ECO:0000313" key="1">
    <source>
        <dbReference type="EMBL" id="AXG98534.1"/>
    </source>
</evidence>
<organism evidence="1 2">
    <name type="scientific">Deinococcus wulumuqiensis</name>
    <dbReference type="NCBI Taxonomy" id="980427"/>
    <lineage>
        <taxon>Bacteria</taxon>
        <taxon>Thermotogati</taxon>
        <taxon>Deinococcota</taxon>
        <taxon>Deinococci</taxon>
        <taxon>Deinococcales</taxon>
        <taxon>Deinococcaceae</taxon>
        <taxon>Deinococcus</taxon>
    </lineage>
</organism>
<sequence>MIRMRPPIVWINGPFSVGKTQAAHALHERLPGSFVFEPGEMGQALRKLTPRFSGDPQEHPMWIPLMLDALQYASREADGPLIVPVSISDTARHRRLMSGLKDRGLSVHHFTLTAPLGVVLERLRRDGQTQVHVGMVEDRLRELRGEQFRTHIDTSQLSTQQVAELIAAQVGLTLAPPPQGALHWLRGALARRRDG</sequence>
<dbReference type="Proteomes" id="UP000253744">
    <property type="component" value="Chromosome"/>
</dbReference>
<evidence type="ECO:0000313" key="2">
    <source>
        <dbReference type="Proteomes" id="UP000253744"/>
    </source>
</evidence>
<dbReference type="STRING" id="1288484.GCA_000348665_01512"/>
<accession>A0A345IFR2</accession>
<dbReference type="Gene3D" id="3.40.50.300">
    <property type="entry name" value="P-loop containing nucleotide triphosphate hydrolases"/>
    <property type="match status" value="1"/>
</dbReference>
<protein>
    <submittedName>
        <fullName evidence="1">Antibiotic resistance protein</fullName>
    </submittedName>
</protein>
<proteinExistence type="predicted"/>
<dbReference type="EMBL" id="CP031158">
    <property type="protein sequence ID" value="AXG98534.1"/>
    <property type="molecule type" value="Genomic_DNA"/>
</dbReference>
<dbReference type="KEGG" id="dwu:DVJ83_04425"/>
<dbReference type="RefSeq" id="WP_114671533.1">
    <property type="nucleotide sequence ID" value="NZ_CP031158.1"/>
</dbReference>
<reference evidence="1 2" key="1">
    <citation type="submission" date="2018-07" db="EMBL/GenBank/DDBJ databases">
        <title>Complete Genome and Methylome Analysis of Deinococcus wulumuqiensis NEB 479.</title>
        <authorList>
            <person name="Fomenkov A."/>
            <person name="Luyten Y."/>
            <person name="Vincze T."/>
            <person name="Anton B.P."/>
            <person name="Clark T."/>
            <person name="Roberts R.J."/>
            <person name="Morgan R.D."/>
        </authorList>
    </citation>
    <scope>NUCLEOTIDE SEQUENCE [LARGE SCALE GENOMIC DNA]</scope>
    <source>
        <strain evidence="1 2">NEB 479</strain>
    </source>
</reference>
<dbReference type="AlphaFoldDB" id="A0A345IFR2"/>
<dbReference type="SUPFAM" id="SSF52540">
    <property type="entry name" value="P-loop containing nucleoside triphosphate hydrolases"/>
    <property type="match status" value="1"/>
</dbReference>
<dbReference type="InterPro" id="IPR027417">
    <property type="entry name" value="P-loop_NTPase"/>
</dbReference>
<name>A0A345IFR2_9DEIO</name>
<gene>
    <name evidence="1" type="ORF">DVJ83_04425</name>
</gene>